<feature type="compositionally biased region" description="Basic and acidic residues" evidence="1">
    <location>
        <begin position="16"/>
        <end position="27"/>
    </location>
</feature>
<feature type="region of interest" description="Disordered" evidence="1">
    <location>
        <begin position="1"/>
        <end position="29"/>
    </location>
</feature>
<evidence type="ECO:0000313" key="2">
    <source>
        <dbReference type="EMBL" id="CAD7276400.1"/>
    </source>
</evidence>
<sequence length="313" mass="34175">MSPTAAVAGRRRRRKEQSTAEKKDETKSPLSSALIFRLPDCDFSLLSPHPMPILSRHDHIMSISRIRVHEAKRGMKAADPSPRRKRVETRRKIFVFVLLATSFRTSSAARPQGKWNGGTTNKDHQDMAIEGIMGPRSGAFPGFLFLFSGCHQQHLARCSCFRNFSTPGAGIALRGTGVKFVVDGIELSGRTLTDMAGKGGDHQQHTGFGRTGAGRGGASASAIGTGGGLDSWRPPRLPWHEVQGRMVKRLSDIALHLLQAKHSIVGKLADDVPGRDDQLKVCKIRCEQGRWLGPICAALAGYTSTFPLRTHLL</sequence>
<dbReference type="AlphaFoldDB" id="A0A7R9BJC1"/>
<dbReference type="EMBL" id="CAJPEX010000616">
    <property type="protein sequence ID" value="CAG0916552.1"/>
    <property type="molecule type" value="Genomic_DNA"/>
</dbReference>
<evidence type="ECO:0000313" key="3">
    <source>
        <dbReference type="Proteomes" id="UP000678499"/>
    </source>
</evidence>
<organism evidence="2">
    <name type="scientific">Notodromas monacha</name>
    <dbReference type="NCBI Taxonomy" id="399045"/>
    <lineage>
        <taxon>Eukaryota</taxon>
        <taxon>Metazoa</taxon>
        <taxon>Ecdysozoa</taxon>
        <taxon>Arthropoda</taxon>
        <taxon>Crustacea</taxon>
        <taxon>Oligostraca</taxon>
        <taxon>Ostracoda</taxon>
        <taxon>Podocopa</taxon>
        <taxon>Podocopida</taxon>
        <taxon>Cypridocopina</taxon>
        <taxon>Cypridoidea</taxon>
        <taxon>Cyprididae</taxon>
        <taxon>Notodromas</taxon>
    </lineage>
</organism>
<dbReference type="Proteomes" id="UP000678499">
    <property type="component" value="Unassembled WGS sequence"/>
</dbReference>
<protein>
    <submittedName>
        <fullName evidence="2">Uncharacterized protein</fullName>
    </submittedName>
</protein>
<evidence type="ECO:0000256" key="1">
    <source>
        <dbReference type="SAM" id="MobiDB-lite"/>
    </source>
</evidence>
<reference evidence="2" key="1">
    <citation type="submission" date="2020-11" db="EMBL/GenBank/DDBJ databases">
        <authorList>
            <person name="Tran Van P."/>
        </authorList>
    </citation>
    <scope>NUCLEOTIDE SEQUENCE</scope>
</reference>
<accession>A0A7R9BJC1</accession>
<keyword evidence="3" id="KW-1185">Reference proteome</keyword>
<dbReference type="EMBL" id="OA882653">
    <property type="protein sequence ID" value="CAD7276400.1"/>
    <property type="molecule type" value="Genomic_DNA"/>
</dbReference>
<name>A0A7R9BJC1_9CRUS</name>
<gene>
    <name evidence="2" type="ORF">NMOB1V02_LOCUS4165</name>
</gene>
<dbReference type="OrthoDB" id="6127264at2759"/>
<proteinExistence type="predicted"/>